<dbReference type="Proteomes" id="UP000522163">
    <property type="component" value="Unassembled WGS sequence"/>
</dbReference>
<dbReference type="InterPro" id="IPR000674">
    <property type="entry name" value="Ald_Oxase/Xan_DH_a/b"/>
</dbReference>
<accession>A0A7W9SFR1</accession>
<dbReference type="GO" id="GO:0004854">
    <property type="term" value="F:xanthine dehydrogenase activity"/>
    <property type="evidence" value="ECO:0007669"/>
    <property type="project" value="UniProtKB-EC"/>
</dbReference>
<proteinExistence type="predicted"/>
<evidence type="ECO:0000256" key="2">
    <source>
        <dbReference type="ARBA" id="ARBA00023002"/>
    </source>
</evidence>
<sequence length="815" mass="89534">MRAVGKDKIRVDAYGKVTGEAKYTADLEPKNILHGKVYHSTIGNGLVKSIDTSEAEKVPGVVKILTCFDVPDIQFPTAGHPWSVEKAHQDICDRKLLNQRVRIYGDDIACVIAENEVACDQALRLLKVEYEEYPVMTTVEEALAEGAQALHPDLRKDNVIVHSHMTMGEKDYTFEEGLKKAREEYGEENIFTLERVYDTPKISHCHIELPVSFAYVDVNDKITIVCSTQIPHIVRLYTAMALGVPAGRVRIIKPYIGGGFGNKQDVLYEPLNAYMSMQVGGRPVRLEISREETIYGTRTRHQITGHTKAVVTKDGQILSRRMEAFANNGGYASHGHAICANCGNVFKELYIDKIGTEVDCWTVYTNAPTAGAMRGYGIPQSVWITECLTDDLARKIGMDPLEIRLKNCIPAGFKDPHNGITFHSYGLKDSIIKGAELANWKEKRAEYDKPQSGDKRRGIGMAIFCYKTGVHPIALETAAARMVLNQDGSCQLFMGATEIGQGADTVFTQMAAEASGIRYEEIYIGSTQDTDTSPFDTGAYASRQTYVSGMACKKVAEEFKDRILDYAEYMLNNAVQDFSKTVYVEEVTAAAKKIRELLSLSEETEISKDSLELVDSQIVEKKSGNPLLPLAILADTAFYSLDKSVHIAAECTNHCKSNTFSSGVCYAEVEVDMPLGLVEILRIVEVHDSGKIINHDTARGQVHGGMAQSLGFGLSEDLLVDPKTGKVLNANLLDFKIPTAMDVPDLEVDFVELEDPTGPYGNKSLGEPPVIAAAPAVRNAILQATGVAMNVAPMTSQRLTDAFREAGLIKTISVD</sequence>
<dbReference type="PANTHER" id="PTHR11908:SF132">
    <property type="entry name" value="ALDEHYDE OXIDASE 1-RELATED"/>
    <property type="match status" value="1"/>
</dbReference>
<dbReference type="Pfam" id="PF01315">
    <property type="entry name" value="Ald_Xan_dh_C"/>
    <property type="match status" value="1"/>
</dbReference>
<dbReference type="InterPro" id="IPR036856">
    <property type="entry name" value="Ald_Oxase/Xan_DH_a/b_sf"/>
</dbReference>
<dbReference type="GO" id="GO:0005506">
    <property type="term" value="F:iron ion binding"/>
    <property type="evidence" value="ECO:0007669"/>
    <property type="project" value="InterPro"/>
</dbReference>
<dbReference type="AlphaFoldDB" id="A0A7W9SFR1"/>
<keyword evidence="1" id="KW-0500">Molybdenum</keyword>
<evidence type="ECO:0000256" key="1">
    <source>
        <dbReference type="ARBA" id="ARBA00022505"/>
    </source>
</evidence>
<dbReference type="SMART" id="SM01008">
    <property type="entry name" value="Ald_Xan_dh_C"/>
    <property type="match status" value="1"/>
</dbReference>
<name>A0A7W9SFR1_9FIRM</name>
<dbReference type="GeneID" id="85014837"/>
<dbReference type="RefSeq" id="WP_183683923.1">
    <property type="nucleotide sequence ID" value="NZ_JACHHH010000005.1"/>
</dbReference>
<dbReference type="GO" id="GO:0002197">
    <property type="term" value="C:xanthine dehydrogenase complex"/>
    <property type="evidence" value="ECO:0007669"/>
    <property type="project" value="InterPro"/>
</dbReference>
<dbReference type="InterPro" id="IPR016208">
    <property type="entry name" value="Ald_Oxase/xanthine_DH-like"/>
</dbReference>
<gene>
    <name evidence="4" type="ORF">HNQ46_001294</name>
</gene>
<dbReference type="InterPro" id="IPR050028">
    <property type="entry name" value="XdhA_XDHase"/>
</dbReference>
<protein>
    <submittedName>
        <fullName evidence="4">Xanthine dehydrogenase molybdenum-binding subunit</fullName>
        <ecNumber evidence="4">1.17.1.4</ecNumber>
    </submittedName>
</protein>
<dbReference type="EC" id="1.17.1.4" evidence="4"/>
<dbReference type="PANTHER" id="PTHR11908">
    <property type="entry name" value="XANTHINE DEHYDROGENASE"/>
    <property type="match status" value="1"/>
</dbReference>
<evidence type="ECO:0000313" key="4">
    <source>
        <dbReference type="EMBL" id="MBB6041317.1"/>
    </source>
</evidence>
<dbReference type="NCBIfam" id="NF043082">
    <property type="entry name" value="XdhA_XDHase"/>
    <property type="match status" value="1"/>
</dbReference>
<dbReference type="InterPro" id="IPR037165">
    <property type="entry name" value="AldOxase/xan_DH_Mopterin-bd_sf"/>
</dbReference>
<organism evidence="4 5">
    <name type="scientific">Oribacterium sinus</name>
    <dbReference type="NCBI Taxonomy" id="237576"/>
    <lineage>
        <taxon>Bacteria</taxon>
        <taxon>Bacillati</taxon>
        <taxon>Bacillota</taxon>
        <taxon>Clostridia</taxon>
        <taxon>Lachnospirales</taxon>
        <taxon>Lachnospiraceae</taxon>
        <taxon>Oribacterium</taxon>
    </lineage>
</organism>
<dbReference type="SUPFAM" id="SSF56003">
    <property type="entry name" value="Molybdenum cofactor-binding domain"/>
    <property type="match status" value="1"/>
</dbReference>
<dbReference type="InterPro" id="IPR008274">
    <property type="entry name" value="AldOxase/xan_DH_MoCoBD1"/>
</dbReference>
<dbReference type="EMBL" id="JACHHH010000005">
    <property type="protein sequence ID" value="MBB6041317.1"/>
    <property type="molecule type" value="Genomic_DNA"/>
</dbReference>
<comment type="caution">
    <text evidence="4">The sequence shown here is derived from an EMBL/GenBank/DDBJ whole genome shotgun (WGS) entry which is preliminary data.</text>
</comment>
<evidence type="ECO:0000313" key="5">
    <source>
        <dbReference type="Proteomes" id="UP000522163"/>
    </source>
</evidence>
<evidence type="ECO:0000259" key="3">
    <source>
        <dbReference type="SMART" id="SM01008"/>
    </source>
</evidence>
<dbReference type="Gene3D" id="3.30.365.10">
    <property type="entry name" value="Aldehyde oxidase/xanthine dehydrogenase, molybdopterin binding domain"/>
    <property type="match status" value="4"/>
</dbReference>
<feature type="domain" description="Aldehyde oxidase/xanthine dehydrogenase a/b hammerhead" evidence="3">
    <location>
        <begin position="18"/>
        <end position="134"/>
    </location>
</feature>
<dbReference type="InterPro" id="IPR046867">
    <property type="entry name" value="AldOxase/xan_DH_MoCoBD2"/>
</dbReference>
<dbReference type="Pfam" id="PF20256">
    <property type="entry name" value="MoCoBD_2"/>
    <property type="match status" value="1"/>
</dbReference>
<keyword evidence="2 4" id="KW-0560">Oxidoreductase</keyword>
<dbReference type="Pfam" id="PF02738">
    <property type="entry name" value="MoCoBD_1"/>
    <property type="match status" value="1"/>
</dbReference>
<reference evidence="4 5" key="1">
    <citation type="submission" date="2020-08" db="EMBL/GenBank/DDBJ databases">
        <title>Genomic Encyclopedia of Type Strains, Phase IV (KMG-IV): sequencing the most valuable type-strain genomes for metagenomic binning, comparative biology and taxonomic classification.</title>
        <authorList>
            <person name="Goeker M."/>
        </authorList>
    </citation>
    <scope>NUCLEOTIDE SEQUENCE [LARGE SCALE GENOMIC DNA]</scope>
    <source>
        <strain evidence="4 5">DSM 17245</strain>
    </source>
</reference>
<dbReference type="SUPFAM" id="SSF54665">
    <property type="entry name" value="CO dehydrogenase molybdoprotein N-domain-like"/>
    <property type="match status" value="1"/>
</dbReference>
<dbReference type="Gene3D" id="3.90.1170.50">
    <property type="entry name" value="Aldehyde oxidase/xanthine dehydrogenase, a/b hammerhead"/>
    <property type="match status" value="1"/>
</dbReference>